<sequence length="97" mass="11543">MDKIKFQIERNRKYSCDKPTRTTIILYMIENLEILAFRLQVPCQFSLFNYLHHSKWRQERQICLSHAEHQPPSGFHVQPGMCECGPVIDNVVYLYSL</sequence>
<gene>
    <name evidence="1" type="ORF">L596_008916</name>
</gene>
<evidence type="ECO:0000313" key="1">
    <source>
        <dbReference type="EMBL" id="TKR94655.1"/>
    </source>
</evidence>
<keyword evidence="2" id="KW-1185">Reference proteome</keyword>
<dbReference type="Proteomes" id="UP000298663">
    <property type="component" value="Unassembled WGS sequence"/>
</dbReference>
<reference evidence="1 2" key="2">
    <citation type="journal article" date="2019" name="G3 (Bethesda)">
        <title>Hybrid Assembly of the Genome of the Entomopathogenic Nematode Steinernema carpocapsae Identifies the X-Chromosome.</title>
        <authorList>
            <person name="Serra L."/>
            <person name="Macchietto M."/>
            <person name="Macias-Munoz A."/>
            <person name="McGill C.J."/>
            <person name="Rodriguez I.M."/>
            <person name="Rodriguez B."/>
            <person name="Murad R."/>
            <person name="Mortazavi A."/>
        </authorList>
    </citation>
    <scope>NUCLEOTIDE SEQUENCE [LARGE SCALE GENOMIC DNA]</scope>
    <source>
        <strain evidence="1 2">ALL</strain>
    </source>
</reference>
<name>A0A4V6A6F2_STECR</name>
<reference evidence="1 2" key="1">
    <citation type="journal article" date="2015" name="Genome Biol.">
        <title>Comparative genomics of Steinernema reveals deeply conserved gene regulatory networks.</title>
        <authorList>
            <person name="Dillman A.R."/>
            <person name="Macchietto M."/>
            <person name="Porter C.F."/>
            <person name="Rogers A."/>
            <person name="Williams B."/>
            <person name="Antoshechkin I."/>
            <person name="Lee M.M."/>
            <person name="Goodwin Z."/>
            <person name="Lu X."/>
            <person name="Lewis E.E."/>
            <person name="Goodrich-Blair H."/>
            <person name="Stock S.P."/>
            <person name="Adams B.J."/>
            <person name="Sternberg P.W."/>
            <person name="Mortazavi A."/>
        </authorList>
    </citation>
    <scope>NUCLEOTIDE SEQUENCE [LARGE SCALE GENOMIC DNA]</scope>
    <source>
        <strain evidence="1 2">ALL</strain>
    </source>
</reference>
<evidence type="ECO:0000313" key="2">
    <source>
        <dbReference type="Proteomes" id="UP000298663"/>
    </source>
</evidence>
<dbReference type="AlphaFoldDB" id="A0A4V6A6F2"/>
<dbReference type="EMBL" id="AZBU02000002">
    <property type="protein sequence ID" value="TKR94655.1"/>
    <property type="molecule type" value="Genomic_DNA"/>
</dbReference>
<comment type="caution">
    <text evidence="1">The sequence shown here is derived from an EMBL/GenBank/DDBJ whole genome shotgun (WGS) entry which is preliminary data.</text>
</comment>
<protein>
    <submittedName>
        <fullName evidence="1">Uncharacterized protein</fullName>
    </submittedName>
</protein>
<accession>A0A4V6A6F2</accession>
<proteinExistence type="predicted"/>
<organism evidence="1 2">
    <name type="scientific">Steinernema carpocapsae</name>
    <name type="common">Entomopathogenic nematode</name>
    <dbReference type="NCBI Taxonomy" id="34508"/>
    <lineage>
        <taxon>Eukaryota</taxon>
        <taxon>Metazoa</taxon>
        <taxon>Ecdysozoa</taxon>
        <taxon>Nematoda</taxon>
        <taxon>Chromadorea</taxon>
        <taxon>Rhabditida</taxon>
        <taxon>Tylenchina</taxon>
        <taxon>Panagrolaimomorpha</taxon>
        <taxon>Strongyloidoidea</taxon>
        <taxon>Steinernematidae</taxon>
        <taxon>Steinernema</taxon>
    </lineage>
</organism>